<name>E0TFM1_PARBH</name>
<reference evidence="3" key="1">
    <citation type="submission" date="2010-08" db="EMBL/GenBank/DDBJ databases">
        <title>Genome sequence of Parvularcula bermudensis HTCC2503.</title>
        <authorList>
            <person name="Kang D.-M."/>
            <person name="Oh H.-M."/>
            <person name="Cho J.-C."/>
        </authorList>
    </citation>
    <scope>NUCLEOTIDE SEQUENCE [LARGE SCALE GENOMIC DNA]</scope>
    <source>
        <strain evidence="3">ATCC BAA-594 / HTCC2503 / KCTC 12087</strain>
    </source>
</reference>
<dbReference type="OrthoDB" id="336094at2"/>
<dbReference type="KEGG" id="pbr:PB2503_12719"/>
<dbReference type="HOGENOM" id="CLU_151236_0_0_5"/>
<dbReference type="Pfam" id="PF20409">
    <property type="entry name" value="SnoaL_5"/>
    <property type="match status" value="1"/>
</dbReference>
<dbReference type="InterPro" id="IPR032710">
    <property type="entry name" value="NTF2-like_dom_sf"/>
</dbReference>
<organism evidence="2 3">
    <name type="scientific">Parvularcula bermudensis (strain ATCC BAA-594 / HTCC2503 / KCTC 12087)</name>
    <dbReference type="NCBI Taxonomy" id="314260"/>
    <lineage>
        <taxon>Bacteria</taxon>
        <taxon>Pseudomonadati</taxon>
        <taxon>Pseudomonadota</taxon>
        <taxon>Alphaproteobacteria</taxon>
        <taxon>Parvularculales</taxon>
        <taxon>Parvularculaceae</taxon>
        <taxon>Parvularcula</taxon>
    </lineage>
</organism>
<dbReference type="RefSeq" id="WP_013301555.1">
    <property type="nucleotide sequence ID" value="NC_014414.1"/>
</dbReference>
<evidence type="ECO:0000313" key="2">
    <source>
        <dbReference type="EMBL" id="ADM10581.1"/>
    </source>
</evidence>
<evidence type="ECO:0000259" key="1">
    <source>
        <dbReference type="Pfam" id="PF20409"/>
    </source>
</evidence>
<dbReference type="SUPFAM" id="SSF54427">
    <property type="entry name" value="NTF2-like"/>
    <property type="match status" value="1"/>
</dbReference>
<sequence>MFDPQIASLADKVVRANREGWARQLVEEIYADDCLSIEAADPNGKGRETAGKAAILAKHDQWEQMAVVHDLLVEGPFHCGDDKIAVIYAMDVTFGEGGTRSQLREIGIYTIADGQVVREEFFYERPEGPAD</sequence>
<dbReference type="eggNOG" id="COG3631">
    <property type="taxonomic scope" value="Bacteria"/>
</dbReference>
<proteinExistence type="predicted"/>
<reference evidence="2 3" key="2">
    <citation type="journal article" date="2011" name="J. Bacteriol.">
        <title>Complete genome sequence of strain HTCC2503T of Parvularcula bermudensis, the type species of the order "Parvularculales" in the class Alphaproteobacteria.</title>
        <authorList>
            <person name="Oh H.M."/>
            <person name="Kang I."/>
            <person name="Vergin K.L."/>
            <person name="Kang D."/>
            <person name="Rhee K.H."/>
            <person name="Giovannoni S.J."/>
            <person name="Cho J.C."/>
        </authorList>
    </citation>
    <scope>NUCLEOTIDE SEQUENCE [LARGE SCALE GENOMIC DNA]</scope>
    <source>
        <strain evidence="3">ATCC BAA-594 / HTCC2503 / KCTC 12087</strain>
    </source>
</reference>
<dbReference type="Gene3D" id="3.10.450.50">
    <property type="match status" value="1"/>
</dbReference>
<dbReference type="AlphaFoldDB" id="E0TFM1"/>
<dbReference type="EMBL" id="CP002156">
    <property type="protein sequence ID" value="ADM10581.1"/>
    <property type="molecule type" value="Genomic_DNA"/>
</dbReference>
<accession>E0TFM1</accession>
<keyword evidence="3" id="KW-1185">Reference proteome</keyword>
<dbReference type="Proteomes" id="UP000001302">
    <property type="component" value="Chromosome"/>
</dbReference>
<feature type="domain" description="SnoaL-like" evidence="1">
    <location>
        <begin position="10"/>
        <end position="123"/>
    </location>
</feature>
<gene>
    <name evidence="2" type="ordered locus">PB2503_12719</name>
</gene>
<dbReference type="InterPro" id="IPR046860">
    <property type="entry name" value="SnoaL_5"/>
</dbReference>
<dbReference type="STRING" id="314260.PB2503_12719"/>
<protein>
    <recommendedName>
        <fullName evidence="1">SnoaL-like domain-containing protein</fullName>
    </recommendedName>
</protein>
<evidence type="ECO:0000313" key="3">
    <source>
        <dbReference type="Proteomes" id="UP000001302"/>
    </source>
</evidence>